<proteinExistence type="predicted"/>
<feature type="transmembrane region" description="Helical" evidence="1">
    <location>
        <begin position="126"/>
        <end position="150"/>
    </location>
</feature>
<sequence>MVVVKNIILFLILGVLYMIYISVKNKKILDNIIEIFDNNELKFCYDNDDMYSLIRKSTIVVTDSNPTVIKFALKEKKQIIILTSKEKMTKLEKNYESYTNVYCCNKEEAVLDLVKCITKRGKRKKLIIGVGIILIILLLLLISSLCFFKLGTKEKKVVVENKIDYRKENIVFIGDSITELYDLDKHYKNLPVINTGKSGYKTMDIYDELYDRLYIYNPTKVFLLIGTNDFFDDRSNEYIVGNIKKIVNDINDKRPNAKVYLESIYPVNNSDDEKINKEMVYDRDNKTIKI</sequence>
<dbReference type="AlphaFoldDB" id="K1SUA2"/>
<feature type="domain" description="SGNH hydrolase-type esterase" evidence="2">
    <location>
        <begin position="172"/>
        <end position="277"/>
    </location>
</feature>
<dbReference type="InterPro" id="IPR013830">
    <property type="entry name" value="SGNH_hydro"/>
</dbReference>
<dbReference type="PANTHER" id="PTHR30383:SF5">
    <property type="entry name" value="SGNH HYDROLASE-TYPE ESTERASE DOMAIN-CONTAINING PROTEIN"/>
    <property type="match status" value="1"/>
</dbReference>
<accession>K1SUA2</accession>
<organism evidence="3">
    <name type="scientific">human gut metagenome</name>
    <dbReference type="NCBI Taxonomy" id="408170"/>
    <lineage>
        <taxon>unclassified sequences</taxon>
        <taxon>metagenomes</taxon>
        <taxon>organismal metagenomes</taxon>
    </lineage>
</organism>
<dbReference type="EMBL" id="AJWZ01009599">
    <property type="protein sequence ID" value="EKC50826.1"/>
    <property type="molecule type" value="Genomic_DNA"/>
</dbReference>
<comment type="caution">
    <text evidence="3">The sequence shown here is derived from an EMBL/GenBank/DDBJ whole genome shotgun (WGS) entry which is preliminary data.</text>
</comment>
<evidence type="ECO:0000256" key="1">
    <source>
        <dbReference type="SAM" id="Phobius"/>
    </source>
</evidence>
<reference evidence="3" key="1">
    <citation type="journal article" date="2013" name="Environ. Microbiol.">
        <title>Microbiota from the distal guts of lean and obese adolescents exhibit partial functional redundancy besides clear differences in community structure.</title>
        <authorList>
            <person name="Ferrer M."/>
            <person name="Ruiz A."/>
            <person name="Lanza F."/>
            <person name="Haange S.B."/>
            <person name="Oberbach A."/>
            <person name="Till H."/>
            <person name="Bargiela R."/>
            <person name="Campoy C."/>
            <person name="Segura M.T."/>
            <person name="Richter M."/>
            <person name="von Bergen M."/>
            <person name="Seifert J."/>
            <person name="Suarez A."/>
        </authorList>
    </citation>
    <scope>NUCLEOTIDE SEQUENCE</scope>
</reference>
<protein>
    <submittedName>
        <fullName evidence="3">Membrane protein containing Lipase, GDSL domain protein</fullName>
        <ecNumber evidence="3">3.-.-.-</ecNumber>
    </submittedName>
</protein>
<dbReference type="Gene3D" id="3.40.50.1110">
    <property type="entry name" value="SGNH hydrolase"/>
    <property type="match status" value="1"/>
</dbReference>
<gene>
    <name evidence="3" type="ORF">OBE_13903</name>
</gene>
<evidence type="ECO:0000259" key="2">
    <source>
        <dbReference type="Pfam" id="PF13472"/>
    </source>
</evidence>
<dbReference type="Pfam" id="PF13472">
    <property type="entry name" value="Lipase_GDSL_2"/>
    <property type="match status" value="1"/>
</dbReference>
<dbReference type="SUPFAM" id="SSF52266">
    <property type="entry name" value="SGNH hydrolase"/>
    <property type="match status" value="1"/>
</dbReference>
<keyword evidence="1" id="KW-0812">Transmembrane</keyword>
<dbReference type="InterPro" id="IPR051532">
    <property type="entry name" value="Ester_Hydrolysis_Enzymes"/>
</dbReference>
<dbReference type="PANTHER" id="PTHR30383">
    <property type="entry name" value="THIOESTERASE 1/PROTEASE 1/LYSOPHOSPHOLIPASE L1"/>
    <property type="match status" value="1"/>
</dbReference>
<evidence type="ECO:0000313" key="3">
    <source>
        <dbReference type="EMBL" id="EKC50826.1"/>
    </source>
</evidence>
<dbReference type="InterPro" id="IPR036514">
    <property type="entry name" value="SGNH_hydro_sf"/>
</dbReference>
<keyword evidence="3" id="KW-0378">Hydrolase</keyword>
<keyword evidence="1" id="KW-0472">Membrane</keyword>
<feature type="transmembrane region" description="Helical" evidence="1">
    <location>
        <begin position="6"/>
        <end position="23"/>
    </location>
</feature>
<dbReference type="GO" id="GO:0004622">
    <property type="term" value="F:phosphatidylcholine lysophospholipase activity"/>
    <property type="evidence" value="ECO:0007669"/>
    <property type="project" value="TreeGrafter"/>
</dbReference>
<name>K1SUA2_9ZZZZ</name>
<dbReference type="EC" id="3.-.-.-" evidence="3"/>
<keyword evidence="1" id="KW-1133">Transmembrane helix</keyword>